<keyword evidence="4" id="KW-1185">Reference proteome</keyword>
<dbReference type="STRING" id="158190.SpiGrapes_1154"/>
<evidence type="ECO:0000313" key="3">
    <source>
        <dbReference type="EMBL" id="AEV28972.1"/>
    </source>
</evidence>
<dbReference type="InterPro" id="IPR000326">
    <property type="entry name" value="PAP2/HPO"/>
</dbReference>
<feature type="transmembrane region" description="Helical" evidence="1">
    <location>
        <begin position="90"/>
        <end position="112"/>
    </location>
</feature>
<dbReference type="InterPro" id="IPR036938">
    <property type="entry name" value="PAP2/HPO_sf"/>
</dbReference>
<keyword evidence="1" id="KW-0472">Membrane</keyword>
<reference evidence="3 4" key="1">
    <citation type="submission" date="2011-11" db="EMBL/GenBank/DDBJ databases">
        <title>Complete sequence of Spirochaeta sp. grapes.</title>
        <authorList>
            <consortium name="US DOE Joint Genome Institute"/>
            <person name="Lucas S."/>
            <person name="Han J."/>
            <person name="Lapidus A."/>
            <person name="Cheng J.-F."/>
            <person name="Goodwin L."/>
            <person name="Pitluck S."/>
            <person name="Peters L."/>
            <person name="Ovchinnikova G."/>
            <person name="Munk A.C."/>
            <person name="Detter J.C."/>
            <person name="Han C."/>
            <person name="Tapia R."/>
            <person name="Land M."/>
            <person name="Hauser L."/>
            <person name="Kyrpides N."/>
            <person name="Ivanova N."/>
            <person name="Pagani I."/>
            <person name="Ritalahtilisa K."/>
            <person name="Loeffler F."/>
            <person name="Woyke T."/>
        </authorList>
    </citation>
    <scope>NUCLEOTIDE SEQUENCE [LARGE SCALE GENOMIC DNA]</scope>
    <source>
        <strain evidence="4">ATCC BAA-1885 / DSM 22778 / Grapes</strain>
    </source>
</reference>
<feature type="transmembrane region" description="Helical" evidence="1">
    <location>
        <begin position="145"/>
        <end position="164"/>
    </location>
</feature>
<feature type="transmembrane region" description="Helical" evidence="1">
    <location>
        <begin position="20"/>
        <end position="43"/>
    </location>
</feature>
<dbReference type="SUPFAM" id="SSF48317">
    <property type="entry name" value="Acid phosphatase/Vanadium-dependent haloperoxidase"/>
    <property type="match status" value="1"/>
</dbReference>
<dbReference type="KEGG" id="sgp:SpiGrapes_1154"/>
<dbReference type="Pfam" id="PF01569">
    <property type="entry name" value="PAP2"/>
    <property type="match status" value="1"/>
</dbReference>
<keyword evidence="1" id="KW-1133">Transmembrane helix</keyword>
<accession>G8QSL1</accession>
<evidence type="ECO:0000256" key="1">
    <source>
        <dbReference type="SAM" id="Phobius"/>
    </source>
</evidence>
<dbReference type="Proteomes" id="UP000005632">
    <property type="component" value="Chromosome"/>
</dbReference>
<dbReference type="OrthoDB" id="9789113at2"/>
<dbReference type="SMART" id="SM00014">
    <property type="entry name" value="acidPPc"/>
    <property type="match status" value="1"/>
</dbReference>
<dbReference type="EMBL" id="CP003155">
    <property type="protein sequence ID" value="AEV28972.1"/>
    <property type="molecule type" value="Genomic_DNA"/>
</dbReference>
<feature type="transmembrane region" description="Helical" evidence="1">
    <location>
        <begin position="50"/>
        <end position="70"/>
    </location>
</feature>
<feature type="domain" description="Phosphatidic acid phosphatase type 2/haloperoxidase" evidence="2">
    <location>
        <begin position="51"/>
        <end position="160"/>
    </location>
</feature>
<dbReference type="RefSeq" id="WP_014269821.1">
    <property type="nucleotide sequence ID" value="NC_016633.1"/>
</dbReference>
<evidence type="ECO:0000259" key="2">
    <source>
        <dbReference type="SMART" id="SM00014"/>
    </source>
</evidence>
<dbReference type="PANTHER" id="PTHR14969">
    <property type="entry name" value="SPHINGOSINE-1-PHOSPHATE PHOSPHOHYDROLASE"/>
    <property type="match status" value="1"/>
</dbReference>
<dbReference type="PANTHER" id="PTHR14969:SF13">
    <property type="entry name" value="AT30094P"/>
    <property type="match status" value="1"/>
</dbReference>
<feature type="transmembrane region" description="Helical" evidence="1">
    <location>
        <begin position="244"/>
        <end position="265"/>
    </location>
</feature>
<keyword evidence="1" id="KW-0812">Transmembrane</keyword>
<feature type="transmembrane region" description="Helical" evidence="1">
    <location>
        <begin position="271"/>
        <end position="288"/>
    </location>
</feature>
<name>G8QSL1_SPHPG</name>
<dbReference type="eggNOG" id="COG0671">
    <property type="taxonomic scope" value="Bacteria"/>
</dbReference>
<proteinExistence type="predicted"/>
<dbReference type="AlphaFoldDB" id="G8QSL1"/>
<feature type="transmembrane region" description="Helical" evidence="1">
    <location>
        <begin position="176"/>
        <end position="197"/>
    </location>
</feature>
<sequence length="293" mass="31574">MQETILLFFQNIANPFLDSFANICSALGEQTFVIAFIVAILWCFDKKKGFVICSSMLFSVTSMGILKAIVRAPRPFTVLPSIAGKRLATATGYSFPSGHTTTAASFYSALAVAYKKRTLSIISAIMIILVGTSRLYLGVHWPIDVFGGLVLGVSISLLASSKLSKLYEDKKKRYRFSLTLGSIVLVAGSILAILLQAGLVDEVAFSDLMKTLVLSGGGYLGFALEAKKVNYSTEGTAGRKIIRFLAGLAGVLAIMALKLIIPSSLYFLGSMLRYALIGFWATGLYPLIGKSLF</sequence>
<dbReference type="Gene3D" id="1.20.144.10">
    <property type="entry name" value="Phosphatidic acid phosphatase type 2/haloperoxidase"/>
    <property type="match status" value="1"/>
</dbReference>
<gene>
    <name evidence="3" type="ordered locus">SpiGrapes_1154</name>
</gene>
<organism evidence="3 4">
    <name type="scientific">Sphaerochaeta pleomorpha (strain ATCC BAA-1885 / DSM 22778 / Grapes)</name>
    <dbReference type="NCBI Taxonomy" id="158190"/>
    <lineage>
        <taxon>Bacteria</taxon>
        <taxon>Pseudomonadati</taxon>
        <taxon>Spirochaetota</taxon>
        <taxon>Spirochaetia</taxon>
        <taxon>Spirochaetales</taxon>
        <taxon>Sphaerochaetaceae</taxon>
        <taxon>Sphaerochaeta</taxon>
    </lineage>
</organism>
<feature type="transmembrane region" description="Helical" evidence="1">
    <location>
        <begin position="119"/>
        <end position="139"/>
    </location>
</feature>
<feature type="transmembrane region" description="Helical" evidence="1">
    <location>
        <begin position="203"/>
        <end position="224"/>
    </location>
</feature>
<evidence type="ECO:0000313" key="4">
    <source>
        <dbReference type="Proteomes" id="UP000005632"/>
    </source>
</evidence>
<dbReference type="HOGENOM" id="CLU_068892_1_1_12"/>
<protein>
    <submittedName>
        <fullName evidence="3">Membrane-associated phospholipid phosphatase</fullName>
    </submittedName>
</protein>